<keyword evidence="3" id="KW-1185">Reference proteome</keyword>
<dbReference type="Proteomes" id="UP000642070">
    <property type="component" value="Unassembled WGS sequence"/>
</dbReference>
<dbReference type="EMBL" id="BMPI01000013">
    <property type="protein sequence ID" value="GGM28010.1"/>
    <property type="molecule type" value="Genomic_DNA"/>
</dbReference>
<evidence type="ECO:0000256" key="1">
    <source>
        <dbReference type="SAM" id="MobiDB-lite"/>
    </source>
</evidence>
<proteinExistence type="predicted"/>
<feature type="compositionally biased region" description="Basic and acidic residues" evidence="1">
    <location>
        <begin position="200"/>
        <end position="237"/>
    </location>
</feature>
<protein>
    <submittedName>
        <fullName evidence="2">Uncharacterized protein</fullName>
    </submittedName>
</protein>
<accession>A0A917TMH1</accession>
<sequence length="237" mass="26520">MFPSGVDVTRPDEKFPVVEAAPLSPLSGRWFRPTRRQAGELPEPVGGSVLVFQANDRFALAPTGPRMLRSDVVVRATMVAVVLTRAQVVPAVAMLPSVDPSFRLGLRATYQCQVTDPVRVLEGGCWDVRGHLMAYLLGDAKIRMLSLRHDVDDNPEVQQRILARAMARNELEPLVIPGMRLQLVEVSVVSHRAHAAWEPPEQRRPSEDHDNGFHHRDRYADFDVEHGRARPRDGYGN</sequence>
<dbReference type="RefSeq" id="WP_190250573.1">
    <property type="nucleotide sequence ID" value="NZ_BMPI01000013.1"/>
</dbReference>
<reference evidence="2" key="1">
    <citation type="journal article" date="2014" name="Int. J. Syst. Evol. Microbiol.">
        <title>Complete genome sequence of Corynebacterium casei LMG S-19264T (=DSM 44701T), isolated from a smear-ripened cheese.</title>
        <authorList>
            <consortium name="US DOE Joint Genome Institute (JGI-PGF)"/>
            <person name="Walter F."/>
            <person name="Albersmeier A."/>
            <person name="Kalinowski J."/>
            <person name="Ruckert C."/>
        </authorList>
    </citation>
    <scope>NUCLEOTIDE SEQUENCE</scope>
    <source>
        <strain evidence="2">JCM 19831</strain>
    </source>
</reference>
<organism evidence="2 3">
    <name type="scientific">Dactylosporangium sucinum</name>
    <dbReference type="NCBI Taxonomy" id="1424081"/>
    <lineage>
        <taxon>Bacteria</taxon>
        <taxon>Bacillati</taxon>
        <taxon>Actinomycetota</taxon>
        <taxon>Actinomycetes</taxon>
        <taxon>Micromonosporales</taxon>
        <taxon>Micromonosporaceae</taxon>
        <taxon>Dactylosporangium</taxon>
    </lineage>
</organism>
<evidence type="ECO:0000313" key="2">
    <source>
        <dbReference type="EMBL" id="GGM28010.1"/>
    </source>
</evidence>
<reference evidence="2" key="2">
    <citation type="submission" date="2020-09" db="EMBL/GenBank/DDBJ databases">
        <authorList>
            <person name="Sun Q."/>
            <person name="Ohkuma M."/>
        </authorList>
    </citation>
    <scope>NUCLEOTIDE SEQUENCE</scope>
    <source>
        <strain evidence="2">JCM 19831</strain>
    </source>
</reference>
<name>A0A917TMH1_9ACTN</name>
<gene>
    <name evidence="2" type="ORF">GCM10007977_031640</name>
</gene>
<comment type="caution">
    <text evidence="2">The sequence shown here is derived from an EMBL/GenBank/DDBJ whole genome shotgun (WGS) entry which is preliminary data.</text>
</comment>
<evidence type="ECO:0000313" key="3">
    <source>
        <dbReference type="Proteomes" id="UP000642070"/>
    </source>
</evidence>
<dbReference type="AlphaFoldDB" id="A0A917TMH1"/>
<feature type="region of interest" description="Disordered" evidence="1">
    <location>
        <begin position="194"/>
        <end position="237"/>
    </location>
</feature>